<dbReference type="EMBL" id="JABFTP020000001">
    <property type="protein sequence ID" value="KAL3265377.1"/>
    <property type="molecule type" value="Genomic_DNA"/>
</dbReference>
<gene>
    <name evidence="1" type="ORF">HHI36_009584</name>
</gene>
<dbReference type="Proteomes" id="UP001516400">
    <property type="component" value="Unassembled WGS sequence"/>
</dbReference>
<reference evidence="1 2" key="1">
    <citation type="journal article" date="2021" name="BMC Biol.">
        <title>Horizontally acquired antibacterial genes associated with adaptive radiation of ladybird beetles.</title>
        <authorList>
            <person name="Li H.S."/>
            <person name="Tang X.F."/>
            <person name="Huang Y.H."/>
            <person name="Xu Z.Y."/>
            <person name="Chen M.L."/>
            <person name="Du X.Y."/>
            <person name="Qiu B.Y."/>
            <person name="Chen P.T."/>
            <person name="Zhang W."/>
            <person name="Slipinski A."/>
            <person name="Escalona H.E."/>
            <person name="Waterhouse R.M."/>
            <person name="Zwick A."/>
            <person name="Pang H."/>
        </authorList>
    </citation>
    <scope>NUCLEOTIDE SEQUENCE [LARGE SCALE GENOMIC DNA]</scope>
    <source>
        <strain evidence="1">SYSU2018</strain>
    </source>
</reference>
<sequence>MNNFVRSINTKNEKPSEHWKTLGEIENKSTKTSIQSIPIFREHICDTLNDFFVNIIGKDMANKIGRKHIKTREKSNVNSIVIMTTENKVCGIIRALNKKKTAGIDGLTRVTLTKIVDHVISPLTYLINKSIEGLFPDSLKESIR</sequence>
<dbReference type="AlphaFoldDB" id="A0ABD2MGQ7"/>
<evidence type="ECO:0000313" key="2">
    <source>
        <dbReference type="Proteomes" id="UP001516400"/>
    </source>
</evidence>
<proteinExistence type="predicted"/>
<evidence type="ECO:0000313" key="1">
    <source>
        <dbReference type="EMBL" id="KAL3265377.1"/>
    </source>
</evidence>
<name>A0ABD2MGQ7_9CUCU</name>
<accession>A0ABD2MGQ7</accession>
<protein>
    <submittedName>
        <fullName evidence="1">Uncharacterized protein</fullName>
    </submittedName>
</protein>
<organism evidence="1 2">
    <name type="scientific">Cryptolaemus montrouzieri</name>
    <dbReference type="NCBI Taxonomy" id="559131"/>
    <lineage>
        <taxon>Eukaryota</taxon>
        <taxon>Metazoa</taxon>
        <taxon>Ecdysozoa</taxon>
        <taxon>Arthropoda</taxon>
        <taxon>Hexapoda</taxon>
        <taxon>Insecta</taxon>
        <taxon>Pterygota</taxon>
        <taxon>Neoptera</taxon>
        <taxon>Endopterygota</taxon>
        <taxon>Coleoptera</taxon>
        <taxon>Polyphaga</taxon>
        <taxon>Cucujiformia</taxon>
        <taxon>Coccinelloidea</taxon>
        <taxon>Coccinellidae</taxon>
        <taxon>Scymninae</taxon>
        <taxon>Scymnini</taxon>
        <taxon>Cryptolaemus</taxon>
    </lineage>
</organism>
<comment type="caution">
    <text evidence="1">The sequence shown here is derived from an EMBL/GenBank/DDBJ whole genome shotgun (WGS) entry which is preliminary data.</text>
</comment>
<keyword evidence="2" id="KW-1185">Reference proteome</keyword>